<dbReference type="SMART" id="SM00822">
    <property type="entry name" value="PKS_KR"/>
    <property type="match status" value="1"/>
</dbReference>
<evidence type="ECO:0000256" key="4">
    <source>
        <dbReference type="ARBA" id="ARBA00022679"/>
    </source>
</evidence>
<dbReference type="Gene3D" id="3.30.70.3290">
    <property type="match status" value="1"/>
</dbReference>
<keyword evidence="4" id="KW-0808">Transferase</keyword>
<dbReference type="SMART" id="SM00829">
    <property type="entry name" value="PKS_ER"/>
    <property type="match status" value="1"/>
</dbReference>
<dbReference type="InterPro" id="IPR014031">
    <property type="entry name" value="Ketoacyl_synth_C"/>
</dbReference>
<dbReference type="Pfam" id="PF01494">
    <property type="entry name" value="FAD_binding_3"/>
    <property type="match status" value="1"/>
</dbReference>
<dbReference type="SUPFAM" id="SSF53901">
    <property type="entry name" value="Thiolase-like"/>
    <property type="match status" value="1"/>
</dbReference>
<evidence type="ECO:0000313" key="12">
    <source>
        <dbReference type="EMBL" id="KAB8250720.1"/>
    </source>
</evidence>
<dbReference type="InterPro" id="IPR057326">
    <property type="entry name" value="KR_dom"/>
</dbReference>
<dbReference type="SUPFAM" id="SSF55048">
    <property type="entry name" value="Probable ACP-binding domain of malonyl-CoA ACP transacylase"/>
    <property type="match status" value="1"/>
</dbReference>
<dbReference type="SUPFAM" id="SSF51735">
    <property type="entry name" value="NAD(P)-binding Rossmann-fold domains"/>
    <property type="match status" value="2"/>
</dbReference>
<dbReference type="SMART" id="SM00823">
    <property type="entry name" value="PKS_PP"/>
    <property type="match status" value="1"/>
</dbReference>
<dbReference type="VEuPathDB" id="FungiDB:AFLA_005338"/>
<feature type="region of interest" description="N-terminal hotdog fold" evidence="8">
    <location>
        <begin position="1374"/>
        <end position="1513"/>
    </location>
</feature>
<feature type="domain" description="PKS/mFAS DH" evidence="11">
    <location>
        <begin position="1374"/>
        <end position="1679"/>
    </location>
</feature>
<dbReference type="InterPro" id="IPR001227">
    <property type="entry name" value="Ac_transferase_dom_sf"/>
</dbReference>
<feature type="domain" description="Ketosynthase family 3 (KS3)" evidence="10">
    <location>
        <begin position="399"/>
        <end position="846"/>
    </location>
</feature>
<dbReference type="InterPro" id="IPR020806">
    <property type="entry name" value="PKS_PP-bd"/>
</dbReference>
<dbReference type="SMART" id="SM00825">
    <property type="entry name" value="PKS_KS"/>
    <property type="match status" value="1"/>
</dbReference>
<dbReference type="Pfam" id="PF23297">
    <property type="entry name" value="ACP_SdgA_C"/>
    <property type="match status" value="1"/>
</dbReference>
<feature type="active site" description="Proton acceptor; for dehydratase activity" evidence="8">
    <location>
        <position position="1406"/>
    </location>
</feature>
<keyword evidence="2" id="KW-0597">Phosphoprotein</keyword>
<dbReference type="PRINTS" id="PR00420">
    <property type="entry name" value="RNGMNOXGNASE"/>
</dbReference>
<dbReference type="InterPro" id="IPR049551">
    <property type="entry name" value="PKS_DH_C"/>
</dbReference>
<protein>
    <recommendedName>
        <fullName evidence="13">Polyketide synthase</fullName>
    </recommendedName>
</protein>
<dbReference type="Pfam" id="PF00698">
    <property type="entry name" value="Acyl_transf_1"/>
    <property type="match status" value="1"/>
</dbReference>
<dbReference type="GO" id="GO:0071949">
    <property type="term" value="F:FAD binding"/>
    <property type="evidence" value="ECO:0007669"/>
    <property type="project" value="InterPro"/>
</dbReference>
<dbReference type="SUPFAM" id="SSF50129">
    <property type="entry name" value="GroES-like"/>
    <property type="match status" value="1"/>
</dbReference>
<evidence type="ECO:0000259" key="11">
    <source>
        <dbReference type="PROSITE" id="PS52019"/>
    </source>
</evidence>
<feature type="domain" description="Carrier" evidence="9">
    <location>
        <begin position="2859"/>
        <end position="2936"/>
    </location>
</feature>
<dbReference type="Pfam" id="PF08659">
    <property type="entry name" value="KR"/>
    <property type="match status" value="1"/>
</dbReference>
<dbReference type="InterPro" id="IPR016039">
    <property type="entry name" value="Thiolase-like"/>
</dbReference>
<dbReference type="CDD" id="cd05195">
    <property type="entry name" value="enoyl_red"/>
    <property type="match status" value="1"/>
</dbReference>
<dbReference type="Gene3D" id="3.90.180.10">
    <property type="entry name" value="Medium-chain alcohol dehydrogenases, catalytic domain"/>
    <property type="match status" value="1"/>
</dbReference>
<dbReference type="GO" id="GO:1901336">
    <property type="term" value="P:lactone biosynthetic process"/>
    <property type="evidence" value="ECO:0007669"/>
    <property type="project" value="UniProtKB-ARBA"/>
</dbReference>
<dbReference type="InterPro" id="IPR036736">
    <property type="entry name" value="ACP-like_sf"/>
</dbReference>
<dbReference type="Pfam" id="PF00109">
    <property type="entry name" value="ketoacyl-synt"/>
    <property type="match status" value="1"/>
</dbReference>
<reference evidence="12" key="1">
    <citation type="submission" date="2019-04" db="EMBL/GenBank/DDBJ databases">
        <title>Friends and foes A comparative genomics study of 23 Aspergillus species from section Flavi.</title>
        <authorList>
            <consortium name="DOE Joint Genome Institute"/>
            <person name="Kjaerbolling I."/>
            <person name="Vesth T."/>
            <person name="Frisvad J.C."/>
            <person name="Nybo J.L."/>
            <person name="Theobald S."/>
            <person name="Kildgaard S."/>
            <person name="Isbrandt T."/>
            <person name="Kuo A."/>
            <person name="Sato A."/>
            <person name="Lyhne E.K."/>
            <person name="Kogle M.E."/>
            <person name="Wiebenga A."/>
            <person name="Kun R.S."/>
            <person name="Lubbers R.J."/>
            <person name="Makela M.R."/>
            <person name="Barry K."/>
            <person name="Chovatia M."/>
            <person name="Clum A."/>
            <person name="Daum C."/>
            <person name="Haridas S."/>
            <person name="He G."/>
            <person name="LaButti K."/>
            <person name="Lipzen A."/>
            <person name="Mondo S."/>
            <person name="Riley R."/>
            <person name="Salamov A."/>
            <person name="Simmons B.A."/>
            <person name="Magnuson J.K."/>
            <person name="Henrissat B."/>
            <person name="Mortensen U.H."/>
            <person name="Larsen T.O."/>
            <person name="Devries R.P."/>
            <person name="Grigoriev I.V."/>
            <person name="Machida M."/>
            <person name="Baker S.E."/>
            <person name="Andersen M.R."/>
        </authorList>
    </citation>
    <scope>NUCLEOTIDE SEQUENCE [LARGE SCALE GENOMIC DNA]</scope>
    <source>
        <strain evidence="12">CBS 121.62</strain>
    </source>
</reference>
<dbReference type="InterPro" id="IPR016036">
    <property type="entry name" value="Malonyl_transacylase_ACP-bd"/>
</dbReference>
<dbReference type="Proteomes" id="UP000325434">
    <property type="component" value="Unassembled WGS sequence"/>
</dbReference>
<evidence type="ECO:0000256" key="6">
    <source>
        <dbReference type="ARBA" id="ARBA00023002"/>
    </source>
</evidence>
<dbReference type="PROSITE" id="PS00012">
    <property type="entry name" value="PHOSPHOPANTETHEINE"/>
    <property type="match status" value="1"/>
</dbReference>
<gene>
    <name evidence="12" type="ORF">BDV35DRAFT_400575</name>
</gene>
<dbReference type="GO" id="GO:0031177">
    <property type="term" value="F:phosphopantetheine binding"/>
    <property type="evidence" value="ECO:0007669"/>
    <property type="project" value="InterPro"/>
</dbReference>
<dbReference type="CDD" id="cd00833">
    <property type="entry name" value="PKS"/>
    <property type="match status" value="1"/>
</dbReference>
<dbReference type="InterPro" id="IPR020841">
    <property type="entry name" value="PKS_Beta-ketoAc_synthase_dom"/>
</dbReference>
<dbReference type="InterPro" id="IPR050091">
    <property type="entry name" value="PKS_NRPS_Biosynth_Enz"/>
</dbReference>
<dbReference type="PROSITE" id="PS52004">
    <property type="entry name" value="KS3_2"/>
    <property type="match status" value="1"/>
</dbReference>
<dbReference type="Pfam" id="PF16197">
    <property type="entry name" value="KAsynt_C_assoc"/>
    <property type="match status" value="1"/>
</dbReference>
<dbReference type="InterPro" id="IPR016035">
    <property type="entry name" value="Acyl_Trfase/lysoPLipase"/>
</dbReference>
<dbReference type="GO" id="GO:0030639">
    <property type="term" value="P:polyketide biosynthetic process"/>
    <property type="evidence" value="ECO:0007669"/>
    <property type="project" value="UniProtKB-ARBA"/>
</dbReference>
<evidence type="ECO:0000256" key="2">
    <source>
        <dbReference type="ARBA" id="ARBA00022553"/>
    </source>
</evidence>
<sequence length="2943" mass="319092">MPHSDTPPTSNSTGGKAPNVAIVGGGLIGVMLGLGLSHRNIPFTIYERASDWHEIGAGVALTSVAQSSMQRLHPEVLPALHRVAKANHFGFWDGFTPSTKEAAQASEALHFLLDVPGTDYWCCMRSQFLRELVALLPKGSTRFNKELESYVDDPSREQVLLRFTDGTTAEADTLLGADGIHSRTRQLLLGDDNPAAHASFTHQVGYRTVLPISESIEVLGEAKGGSDFCIHTGPNAYVPSYPMLDGTEKVLNLTTVIYTPEPWSHGEKMVAPATHDEVAKVFHNWSPPIRDLIAKFPEKLMKWGIFDMADHPAPTYASGRVAILGDAAHASTPFLGAGGAMGIEDALAMASAMQIVRDAETSAATIPAALQAFSAVRLERSQWLVQSSREMGAIFQCRDPSAGSDGNRWRVEAEQRTKKIWEFDVDGMVEQIRLEFEQRMAKAAGAGPVVYLREGSGRESRPLLVSDAVVTICKFQKVIGGPNFIAIQIMDPTIQSRTLICRMTLDPQFRLQLESVYEALENAGLSLSQVAGSNTSVFAGTFFHDYRDALVRDEDNLPRSFITGIGSAMASNRISHFFDLRGASMTIDTGCSTTLVALCQAVENLRSRGSDMSIVGGANVLLNPDNFKALGSFGFLSPDGKCFAFDERANGYGRGEGVATIVIKRLEDAVAAGDPIRAIIRESVLNQDGKTESLTSPSQDAQEALMRHCYAKAGIDPGQTQYFEAHGTGTATGDPIEARAITSVFQSHRRREDEALRIGSVKTNIGHTEATSGLASVIKVVMAMEKGVLPPSINFEKPNLQLALDDWRLKVVTELEKWPVAPGQTMRASVNNFGYGGSNAHIIMEDANGLSRNRSVNGHINGHVNGHTNGNINGVDAHANGATGDKYRLLVISAKDEHVHQNMVARIAEFLRQKERDGSKDTEDFLQNLVYTLGQRRTVFPWVAAYPVPITQGLDGVAKVLETPKFRPSRPSQRPRIGMVFTGQGAQWYAMGRELITTYPVFKASLEEADGHLRDLGADWSLMEELGRDAKASRVNQTAFSIPICAAVQIALVRLLETWGVTPAAVTSHSSGEIAAAYTVGAISLRLAMAIAYYRSKLAAEMTSSGPIKGGMLAVGLGHVDVEQYLERLTCDARAVVACVNSPSSTTMAGDVEAIEELETLLKAEDVFARRLRVDTAYHSHHMEPVAENYRQALRKMPKEEPKTKRLESIAFASPVTGYRMTSTRAIANPEHWVGSLMQPVQFVDAFIEMVQGDLSAEAGSNSVDIIVEVGPHTALGGPIQEILTMEEFEGVRLPYYGTLVRHAHAVESLQTLASNLLKEGYPINIESVNFPQGRSQNVRVLTDLPSYPWNHQTRHWLEPRLNLGYRQRDQRPHELLGSLVPGTNPEAPVWRHILRASESPWVQDHVIQSMMLYPGCGFICLAIEAATQQLLIAEEQEDREISGYKIQDVNVQQALVIPDTAEGIEIQTALRPVSDKAIGLQGWKEFEVFSITSENRWMRHAQGLIMVEFNNVQKDVCSTEQEIRHARLIDANDMWSTLEPLGIKYGPTFRNIGDIHQSKTELRSTSTITVPDTSVPNDLPRNHIIHPATLDAVAQAAFTALPGVAFHQESSRVFQSIERLWVSSKISRETGQVFKCHTKLDYADVQGIRAGVVLFEQDRPVVEVHGLQLRSLGGNGTQSLQGGLCAKVVWERDLDLNFESDGASHTGEGADLRRLSLYFMEDALADISPLEADKLQGHYRDAYAWMKDKLQSTTLDSIRPDRATLTRQVAEASPRGEMLCRVGPCLAAILRGQKALQDLTNEGGLLEKWSSDNGDGVAQGAALLRQIVHKRPRARVLEIGARLDGTTRAMLEALGQLGSLYHFSNATDDEFKHAGQELAAWSNILMFDTLDVAKEPSLQGFELGSYDVVIVSGIVQPLAQSLANLQALIKPGGKLLMVQTPHYELDRELLLGLLPEWWDAKSNGPNASLDAVSWAELLKDAGFSGVDVAVSDSKGETAHQTSTIISTVPPMDVAPLPRSEDIILITSNRAGVPPPQWLEGLQSLISRLDPDTAPTPLPDICVLESTSAESYTGKICLFLGEINQPILRDMDATAFEAIKAMTTTCKGLLWVTRGGSVDCERPDLGLAAGYLRTARSEYLGRSYVTLDLDPSATPWSDNDVKAIVQVLRVSFDSSSPGEFEYAMRDGVLKIPRVLDDKPRNRLVSPTDTGGADAITLGPLRQADRELSLHIAVPGRLDTLSFTEDASLSDSGDLSPEIVEIEPHAYGINARDVRVATGQLRGEFMGLECAGIIGRVGAEAAAQGYAIGDKVFGLLPQGQFGSIARTPWTSIMHMPPSISFEEAASLPVAYCTAYICLTGLAHLQPDQTVLIHAAAGSVGQAAIMIARHLGAEVFVTVGTPEKRELMTQKYGIPEDHLFNSRDTSFVEGVLSATHGRGVDIVLNSLSGSLSQESFNLLAPFGHLVDIGQGDLEANSHLAMRPSNHPTTFSAFSLLALAQHNPRQLNRAMVEITKLIGEQQLSPVQPLTSYSMRDVSEAFRHVQTESHAGKTVLSIESDMKVPLLQRSLSPKFSLDASYLLVGGVGGIGCSIARWMADQGAKNIIILSRSAGRSEQAVALIDELSEVGCRVKAASCDVSSESDLADALRQCQEDGLPPVRGVIQGAMVLKDTLLERMTLTDYETAIHPKVHGTWNLHTQFAQKDSLDFFVMLSSAVAVAGNASQANYAAGGSYQDALARWRVSQGLPGVSIDLGAVKGIGVAANTGVLGHLQRVGFAPINEEQVLSILGTAILQPYDPQVVVGLDSRPGSHWDAKGESQLGRDMRFAALKPREADGAGGANPTGGANSLASKLAATKSLEQAVECVGAAIAEKISDIFMISLDEIDLAHKPAQYGIDSLVAVELRNMLVQQAAAEVSIFDVMQSVTLSALAATVAAKSAYISQSN</sequence>
<dbReference type="GO" id="GO:0004312">
    <property type="term" value="F:fatty acid synthase activity"/>
    <property type="evidence" value="ECO:0007669"/>
    <property type="project" value="TreeGrafter"/>
</dbReference>
<dbReference type="SUPFAM" id="SSF47336">
    <property type="entry name" value="ACP-like"/>
    <property type="match status" value="1"/>
</dbReference>
<dbReference type="Gene3D" id="1.10.1200.10">
    <property type="entry name" value="ACP-like"/>
    <property type="match status" value="1"/>
</dbReference>
<evidence type="ECO:0000259" key="9">
    <source>
        <dbReference type="PROSITE" id="PS50075"/>
    </source>
</evidence>
<dbReference type="InterPro" id="IPR006162">
    <property type="entry name" value="Ppantetheine_attach_site"/>
</dbReference>
<dbReference type="GO" id="GO:0006633">
    <property type="term" value="P:fatty acid biosynthetic process"/>
    <property type="evidence" value="ECO:0007669"/>
    <property type="project" value="TreeGrafter"/>
</dbReference>
<accession>A0A5N6HBW8</accession>
<dbReference type="InterPro" id="IPR002938">
    <property type="entry name" value="FAD-bd"/>
</dbReference>
<dbReference type="InterPro" id="IPR020843">
    <property type="entry name" value="ER"/>
</dbReference>
<feature type="region of interest" description="C-terminal hotdog fold" evidence="8">
    <location>
        <begin position="1527"/>
        <end position="1679"/>
    </location>
</feature>
<dbReference type="SUPFAM" id="SSF51905">
    <property type="entry name" value="FAD/NAD(P)-binding domain"/>
    <property type="match status" value="1"/>
</dbReference>
<dbReference type="InterPro" id="IPR009081">
    <property type="entry name" value="PP-bd_ACP"/>
</dbReference>
<keyword evidence="5" id="KW-0274">FAD</keyword>
<evidence type="ECO:0000256" key="5">
    <source>
        <dbReference type="ARBA" id="ARBA00022827"/>
    </source>
</evidence>
<dbReference type="InterPro" id="IPR042104">
    <property type="entry name" value="PKS_dehydratase_sf"/>
</dbReference>
<dbReference type="VEuPathDB" id="FungiDB:F9C07_2284296"/>
<dbReference type="FunFam" id="3.40.366.10:FF:000002">
    <property type="entry name" value="Probable polyketide synthase 2"/>
    <property type="match status" value="1"/>
</dbReference>
<keyword evidence="1" id="KW-0596">Phosphopantetheine</keyword>
<dbReference type="Gene3D" id="3.40.50.150">
    <property type="entry name" value="Vaccinia Virus protein VP39"/>
    <property type="match status" value="1"/>
</dbReference>
<keyword evidence="3" id="KW-0285">Flavoprotein</keyword>
<dbReference type="Pfam" id="PF21089">
    <property type="entry name" value="PKS_DH_N"/>
    <property type="match status" value="1"/>
</dbReference>
<dbReference type="Gene3D" id="3.50.50.60">
    <property type="entry name" value="FAD/NAD(P)-binding domain"/>
    <property type="match status" value="1"/>
</dbReference>
<dbReference type="Pfam" id="PF13602">
    <property type="entry name" value="ADH_zinc_N_2"/>
    <property type="match status" value="1"/>
</dbReference>
<dbReference type="Gene3D" id="3.40.47.10">
    <property type="match status" value="1"/>
</dbReference>
<dbReference type="InterPro" id="IPR020807">
    <property type="entry name" value="PKS_DH"/>
</dbReference>
<keyword evidence="6" id="KW-0560">Oxidoreductase</keyword>
<dbReference type="SMART" id="SM00827">
    <property type="entry name" value="PKS_AT"/>
    <property type="match status" value="1"/>
</dbReference>
<dbReference type="InterPro" id="IPR029063">
    <property type="entry name" value="SAM-dependent_MTases_sf"/>
</dbReference>
<dbReference type="Gene3D" id="3.40.366.10">
    <property type="entry name" value="Malonyl-Coenzyme A Acyl Carrier Protein, domain 2"/>
    <property type="match status" value="1"/>
</dbReference>
<dbReference type="SUPFAM" id="SSF53335">
    <property type="entry name" value="S-adenosyl-L-methionine-dependent methyltransferases"/>
    <property type="match status" value="1"/>
</dbReference>
<dbReference type="Gene3D" id="3.40.50.720">
    <property type="entry name" value="NAD(P)-binding Rossmann-like Domain"/>
    <property type="match status" value="2"/>
</dbReference>
<dbReference type="InterPro" id="IPR049552">
    <property type="entry name" value="PKS_DH_N"/>
</dbReference>
<evidence type="ECO:0000259" key="10">
    <source>
        <dbReference type="PROSITE" id="PS52004"/>
    </source>
</evidence>
<dbReference type="InterPro" id="IPR036291">
    <property type="entry name" value="NAD(P)-bd_dom_sf"/>
</dbReference>
<dbReference type="SUPFAM" id="SSF52151">
    <property type="entry name" value="FabD/lysophospholipase-like"/>
    <property type="match status" value="1"/>
</dbReference>
<name>A0A5N6HBW8_ASPFL</name>
<dbReference type="PANTHER" id="PTHR43775">
    <property type="entry name" value="FATTY ACID SYNTHASE"/>
    <property type="match status" value="1"/>
</dbReference>
<keyword evidence="7" id="KW-0511">Multifunctional enzyme</keyword>
<dbReference type="Gene3D" id="3.10.129.110">
    <property type="entry name" value="Polyketide synthase dehydratase"/>
    <property type="match status" value="1"/>
</dbReference>
<dbReference type="Pfam" id="PF02801">
    <property type="entry name" value="Ketoacyl-synt_C"/>
    <property type="match status" value="1"/>
</dbReference>
<feature type="active site" description="Proton donor; for dehydratase activity" evidence="8">
    <location>
        <position position="1592"/>
    </location>
</feature>
<dbReference type="InterPro" id="IPR036188">
    <property type="entry name" value="FAD/NAD-bd_sf"/>
</dbReference>
<evidence type="ECO:0008006" key="13">
    <source>
        <dbReference type="Google" id="ProtNLM"/>
    </source>
</evidence>
<dbReference type="InterPro" id="IPR049900">
    <property type="entry name" value="PKS_mFAS_DH"/>
</dbReference>
<dbReference type="Pfam" id="PF23114">
    <property type="entry name" value="NAD-bd_HRPKS_sdrA"/>
    <property type="match status" value="1"/>
</dbReference>
<dbReference type="InterPro" id="IPR014030">
    <property type="entry name" value="Ketoacyl_synth_N"/>
</dbReference>
<dbReference type="InterPro" id="IPR014043">
    <property type="entry name" value="Acyl_transferase_dom"/>
</dbReference>
<dbReference type="PROSITE" id="PS52019">
    <property type="entry name" value="PKS_MFAS_DH"/>
    <property type="match status" value="1"/>
</dbReference>
<dbReference type="Pfam" id="PF14765">
    <property type="entry name" value="PS-DH"/>
    <property type="match status" value="1"/>
</dbReference>
<dbReference type="EMBL" id="ML734563">
    <property type="protein sequence ID" value="KAB8250720.1"/>
    <property type="molecule type" value="Genomic_DNA"/>
</dbReference>
<dbReference type="InterPro" id="IPR011032">
    <property type="entry name" value="GroES-like_sf"/>
</dbReference>
<dbReference type="VEuPathDB" id="FungiDB:AFLA_005337"/>
<dbReference type="InterPro" id="IPR013968">
    <property type="entry name" value="PKS_KR"/>
</dbReference>
<dbReference type="InterPro" id="IPR032821">
    <property type="entry name" value="PKS_assoc"/>
</dbReference>
<dbReference type="PANTHER" id="PTHR43775:SF29">
    <property type="entry name" value="ASPERFURANONE POLYKETIDE SYNTHASE AFOG-RELATED"/>
    <property type="match status" value="1"/>
</dbReference>
<evidence type="ECO:0000256" key="3">
    <source>
        <dbReference type="ARBA" id="ARBA00022630"/>
    </source>
</evidence>
<evidence type="ECO:0000256" key="8">
    <source>
        <dbReference type="PROSITE-ProRule" id="PRU01363"/>
    </source>
</evidence>
<dbReference type="SMART" id="SM00826">
    <property type="entry name" value="PKS_DH"/>
    <property type="match status" value="1"/>
</dbReference>
<dbReference type="PROSITE" id="PS50075">
    <property type="entry name" value="CARRIER"/>
    <property type="match status" value="1"/>
</dbReference>
<dbReference type="FunFam" id="3.40.50.720:FF:000209">
    <property type="entry name" value="Polyketide synthase Pks12"/>
    <property type="match status" value="1"/>
</dbReference>
<dbReference type="InterPro" id="IPR056501">
    <property type="entry name" value="NAD-bd_HRPKS_sdrA"/>
</dbReference>
<dbReference type="GO" id="GO:0016491">
    <property type="term" value="F:oxidoreductase activity"/>
    <property type="evidence" value="ECO:0007669"/>
    <property type="project" value="UniProtKB-KW"/>
</dbReference>
<evidence type="ECO:0000256" key="1">
    <source>
        <dbReference type="ARBA" id="ARBA00022450"/>
    </source>
</evidence>
<proteinExistence type="predicted"/>
<evidence type="ECO:0000256" key="7">
    <source>
        <dbReference type="ARBA" id="ARBA00023268"/>
    </source>
</evidence>
<dbReference type="VEuPathDB" id="FungiDB:F9C07_6892"/>
<organism evidence="12">
    <name type="scientific">Aspergillus flavus</name>
    <dbReference type="NCBI Taxonomy" id="5059"/>
    <lineage>
        <taxon>Eukaryota</taxon>
        <taxon>Fungi</taxon>
        <taxon>Dikarya</taxon>
        <taxon>Ascomycota</taxon>
        <taxon>Pezizomycotina</taxon>
        <taxon>Eurotiomycetes</taxon>
        <taxon>Eurotiomycetidae</taxon>
        <taxon>Eurotiales</taxon>
        <taxon>Aspergillaceae</taxon>
        <taxon>Aspergillus</taxon>
        <taxon>Aspergillus subgen. Circumdati</taxon>
    </lineage>
</organism>